<feature type="region of interest" description="Disordered" evidence="1">
    <location>
        <begin position="82"/>
        <end position="119"/>
    </location>
</feature>
<accession>F8AYJ7</accession>
<evidence type="ECO:0008006" key="4">
    <source>
        <dbReference type="Google" id="ProtNLM"/>
    </source>
</evidence>
<dbReference type="eggNOG" id="COG3177">
    <property type="taxonomic scope" value="Bacteria"/>
</dbReference>
<organism evidence="2 3">
    <name type="scientific">Candidatus Protofrankia datiscae</name>
    <dbReference type="NCBI Taxonomy" id="2716812"/>
    <lineage>
        <taxon>Bacteria</taxon>
        <taxon>Bacillati</taxon>
        <taxon>Actinomycetota</taxon>
        <taxon>Actinomycetes</taxon>
        <taxon>Frankiales</taxon>
        <taxon>Frankiaceae</taxon>
        <taxon>Protofrankia</taxon>
    </lineage>
</organism>
<dbReference type="KEGG" id="fsy:FsymDg_4308"/>
<dbReference type="STRING" id="656024.FsymDg_4308"/>
<proteinExistence type="predicted"/>
<dbReference type="HOGENOM" id="CLU_058793_1_0_11"/>
<evidence type="ECO:0000313" key="2">
    <source>
        <dbReference type="EMBL" id="AEH11565.1"/>
    </source>
</evidence>
<name>F8AYJ7_9ACTN</name>
<dbReference type="Proteomes" id="UP000001549">
    <property type="component" value="Chromosome"/>
</dbReference>
<dbReference type="RefSeq" id="WP_013875426.1">
    <property type="nucleotide sequence ID" value="NC_015656.1"/>
</dbReference>
<protein>
    <recommendedName>
        <fullName evidence="4">Fido domain-containing protein</fullName>
    </recommendedName>
</protein>
<reference evidence="2 3" key="1">
    <citation type="submission" date="2011-05" db="EMBL/GenBank/DDBJ databases">
        <title>Complete sequence of chromosome of Frankia symbiont of Datisca glomerata.</title>
        <authorList>
            <consortium name="US DOE Joint Genome Institute"/>
            <person name="Lucas S."/>
            <person name="Han J."/>
            <person name="Lapidus A."/>
            <person name="Cheng J.-F."/>
            <person name="Goodwin L."/>
            <person name="Pitluck S."/>
            <person name="Peters L."/>
            <person name="Mikhailova N."/>
            <person name="Chertkov O."/>
            <person name="Teshima H."/>
            <person name="Han C."/>
            <person name="Tapia R."/>
            <person name="Land M."/>
            <person name="Hauser L."/>
            <person name="Kyrpides N."/>
            <person name="Ivanova N."/>
            <person name="Pagani I."/>
            <person name="Berry A."/>
            <person name="Pawlowski K."/>
            <person name="Persson T."/>
            <person name="Vanden Heuvel B."/>
            <person name="Benson D."/>
            <person name="Woyke T."/>
        </authorList>
    </citation>
    <scope>NUCLEOTIDE SEQUENCE [LARGE SCALE GENOMIC DNA]</scope>
    <source>
        <strain evidence="3">4085684</strain>
    </source>
</reference>
<dbReference type="AlphaFoldDB" id="F8AYJ7"/>
<gene>
    <name evidence="2" type="ordered locus">FsymDg_4308</name>
</gene>
<evidence type="ECO:0000256" key="1">
    <source>
        <dbReference type="SAM" id="MobiDB-lite"/>
    </source>
</evidence>
<feature type="compositionally biased region" description="Low complexity" evidence="1">
    <location>
        <begin position="82"/>
        <end position="100"/>
    </location>
</feature>
<dbReference type="EMBL" id="CP002801">
    <property type="protein sequence ID" value="AEH11565.1"/>
    <property type="molecule type" value="Genomic_DNA"/>
</dbReference>
<feature type="region of interest" description="Disordered" evidence="1">
    <location>
        <begin position="176"/>
        <end position="212"/>
    </location>
</feature>
<keyword evidence="3" id="KW-1185">Reference proteome</keyword>
<evidence type="ECO:0000313" key="3">
    <source>
        <dbReference type="Proteomes" id="UP000001549"/>
    </source>
</evidence>
<sequence>MTAAVGSDPFALLTALPGVHDAVTAARSSVDALLRHRVMRRGSAAVTTEVSLRAARASAALEGHDVGLEALRAHLNRALPATASGSASAEGSAADDAGNEATGGQPGDEPSRGMAGTTGTFGIDATLGAIRLYAELGTLRGAWERAPRQALARMHVLVARGLVADIDLGRPRGWEHPLSSADLSPAGASPTDVDRAGRPTASGSAGQVISGGSPAAAPVVGTGVASVVDPADPLGLGPVPSPAETAARLGGLTELLLARTSAPAILVAAIVEGELLTIRPFGTFDGIIARAAGRLVLISRGLDPKAVTATEVGHVESDRITTSATATSDVTTADTTTSNMTSGNVPTGAYAEAARAYAGAGAEGVGQWIIYYAHALELGARESLAICEAVARAN</sequence>